<dbReference type="GO" id="GO:0061630">
    <property type="term" value="F:ubiquitin protein ligase activity"/>
    <property type="evidence" value="ECO:0000318"/>
    <property type="project" value="GO_Central"/>
</dbReference>
<keyword evidence="1" id="KW-0479">Metal-binding</keyword>
<feature type="domain" description="RING-type" evidence="5">
    <location>
        <begin position="15"/>
        <end position="55"/>
    </location>
</feature>
<dbReference type="GO" id="GO:0005654">
    <property type="term" value="C:nucleoplasm"/>
    <property type="evidence" value="ECO:0000318"/>
    <property type="project" value="GO_Central"/>
</dbReference>
<dbReference type="Gene3D" id="2.120.10.30">
    <property type="entry name" value="TolB, C-terminal domain"/>
    <property type="match status" value="1"/>
</dbReference>
<dbReference type="FunCoup" id="A0A7M7P759">
    <property type="interactions" value="360"/>
</dbReference>
<evidence type="ECO:0000256" key="1">
    <source>
        <dbReference type="ARBA" id="ARBA00022723"/>
    </source>
</evidence>
<feature type="domain" description="B box-type" evidence="6">
    <location>
        <begin position="90"/>
        <end position="133"/>
    </location>
</feature>
<dbReference type="PROSITE" id="PS00518">
    <property type="entry name" value="ZF_RING_1"/>
    <property type="match status" value="1"/>
</dbReference>
<name>A0A7M7P759_STRPU</name>
<dbReference type="InterPro" id="IPR018957">
    <property type="entry name" value="Znf_C3HC4_RING-type"/>
</dbReference>
<dbReference type="SUPFAM" id="SSF75011">
    <property type="entry name" value="3-carboxy-cis,cis-mucoante lactonizing enzyme"/>
    <property type="match status" value="1"/>
</dbReference>
<dbReference type="Gene3D" id="3.30.40.10">
    <property type="entry name" value="Zinc/RING finger domain, C3HC4 (zinc finger)"/>
    <property type="match status" value="1"/>
</dbReference>
<accession>A0A7M7P759</accession>
<dbReference type="SUPFAM" id="SSF57850">
    <property type="entry name" value="RING/U-box"/>
    <property type="match status" value="1"/>
</dbReference>
<reference evidence="7" key="2">
    <citation type="submission" date="2021-01" db="UniProtKB">
        <authorList>
            <consortium name="EnsemblMetazoa"/>
        </authorList>
    </citation>
    <scope>IDENTIFICATION</scope>
</reference>
<evidence type="ECO:0000256" key="3">
    <source>
        <dbReference type="ARBA" id="ARBA00022833"/>
    </source>
</evidence>
<dbReference type="KEGG" id="spu:115926615"/>
<dbReference type="SUPFAM" id="SSF57845">
    <property type="entry name" value="B-box zinc-binding domain"/>
    <property type="match status" value="1"/>
</dbReference>
<organism evidence="7 8">
    <name type="scientific">Strongylocentrotus purpuratus</name>
    <name type="common">Purple sea urchin</name>
    <dbReference type="NCBI Taxonomy" id="7668"/>
    <lineage>
        <taxon>Eukaryota</taxon>
        <taxon>Metazoa</taxon>
        <taxon>Echinodermata</taxon>
        <taxon>Eleutherozoa</taxon>
        <taxon>Echinozoa</taxon>
        <taxon>Echinoidea</taxon>
        <taxon>Euechinoidea</taxon>
        <taxon>Echinacea</taxon>
        <taxon>Camarodonta</taxon>
        <taxon>Echinidea</taxon>
        <taxon>Strongylocentrotidae</taxon>
        <taxon>Strongylocentrotus</taxon>
    </lineage>
</organism>
<evidence type="ECO:0000259" key="6">
    <source>
        <dbReference type="PROSITE" id="PS50119"/>
    </source>
</evidence>
<dbReference type="AlphaFoldDB" id="A0A7M7P759"/>
<dbReference type="InterPro" id="IPR017907">
    <property type="entry name" value="Znf_RING_CS"/>
</dbReference>
<keyword evidence="8" id="KW-1185">Reference proteome</keyword>
<evidence type="ECO:0000256" key="2">
    <source>
        <dbReference type="ARBA" id="ARBA00022771"/>
    </source>
</evidence>
<dbReference type="InterPro" id="IPR047153">
    <property type="entry name" value="TRIM45/56/19-like"/>
</dbReference>
<dbReference type="Proteomes" id="UP000007110">
    <property type="component" value="Unassembled WGS sequence"/>
</dbReference>
<dbReference type="RefSeq" id="XP_030847346.1">
    <property type="nucleotide sequence ID" value="XM_030991486.1"/>
</dbReference>
<dbReference type="GO" id="GO:0008270">
    <property type="term" value="F:zinc ion binding"/>
    <property type="evidence" value="ECO:0007669"/>
    <property type="project" value="UniProtKB-KW"/>
</dbReference>
<dbReference type="PANTHER" id="PTHR25462:SF296">
    <property type="entry name" value="MEIOTIC P26, ISOFORM F"/>
    <property type="match status" value="1"/>
</dbReference>
<dbReference type="GeneID" id="115926615"/>
<dbReference type="PROSITE" id="PS50119">
    <property type="entry name" value="ZF_BBOX"/>
    <property type="match status" value="1"/>
</dbReference>
<reference evidence="8" key="1">
    <citation type="submission" date="2015-02" db="EMBL/GenBank/DDBJ databases">
        <title>Genome sequencing for Strongylocentrotus purpuratus.</title>
        <authorList>
            <person name="Murali S."/>
            <person name="Liu Y."/>
            <person name="Vee V."/>
            <person name="English A."/>
            <person name="Wang M."/>
            <person name="Skinner E."/>
            <person name="Han Y."/>
            <person name="Muzny D.M."/>
            <person name="Worley K.C."/>
            <person name="Gibbs R.A."/>
        </authorList>
    </citation>
    <scope>NUCLEOTIDE SEQUENCE</scope>
</reference>
<dbReference type="SMART" id="SM00184">
    <property type="entry name" value="RING"/>
    <property type="match status" value="1"/>
</dbReference>
<dbReference type="EnsemblMetazoa" id="XM_030991486">
    <property type="protein sequence ID" value="XP_030847346"/>
    <property type="gene ID" value="LOC115926615"/>
</dbReference>
<dbReference type="InParanoid" id="A0A7M7P759"/>
<dbReference type="Pfam" id="PF00097">
    <property type="entry name" value="zf-C3HC4"/>
    <property type="match status" value="1"/>
</dbReference>
<evidence type="ECO:0000313" key="7">
    <source>
        <dbReference type="EnsemblMetazoa" id="XP_030847346"/>
    </source>
</evidence>
<protein>
    <submittedName>
        <fullName evidence="7">Uncharacterized protein</fullName>
    </submittedName>
</protein>
<keyword evidence="3" id="KW-0862">Zinc</keyword>
<evidence type="ECO:0000259" key="5">
    <source>
        <dbReference type="PROSITE" id="PS50089"/>
    </source>
</evidence>
<dbReference type="PROSITE" id="PS50089">
    <property type="entry name" value="ZF_RING_2"/>
    <property type="match status" value="1"/>
</dbReference>
<keyword evidence="2 4" id="KW-0863">Zinc-finger</keyword>
<evidence type="ECO:0000256" key="4">
    <source>
        <dbReference type="PROSITE-ProRule" id="PRU00024"/>
    </source>
</evidence>
<dbReference type="InterPro" id="IPR000315">
    <property type="entry name" value="Znf_B-box"/>
</dbReference>
<dbReference type="FunFam" id="3.30.40.10:FF:000623">
    <property type="entry name" value="Uncharacterized protein, isoform A"/>
    <property type="match status" value="1"/>
</dbReference>
<evidence type="ECO:0000313" key="8">
    <source>
        <dbReference type="Proteomes" id="UP000007110"/>
    </source>
</evidence>
<proteinExistence type="predicted"/>
<sequence length="561" mass="63373">MATSLQQAVDKNLECPVCLSFFKDPKILTCSHTFCKGCLETVIESHRKLLCPTCREETSVPGGDVGRLQPNITVRSLVEDVETQGHSNFNQEDKCKKHPNQYEDCFCLNCKKYVCCKCAISEHAKDAHTILEAGAHEKNNIEELASKAKAKIRNVDNYVTFVVDKRKRVHNVHEQLNDEIDDTFEESVQKLRKIRTVLKNEVGQKLGKLESSLGDMEESGRKQLDQIKTARDLVKNGLHIPLQTEAFTSHKAKCQTLEELLSQIGPDVELPRRTAEEGERVGFRSLGSDGLQMGQLRQKESKWMYREDSLPLRNAMGGMAISPNNEMAVGFYGGGIVMYSSECIMQDIVLKSVQVNALHVMPDGGYVIRDSNNKIVLYTELLEKLDVTFETIDVAKGGWLGGLIVDKDGLIFIAYNECKKIQVFKPEGGKAIRKIKCNGLNPWQMFAMKSSQAIVVKNGWDTVHVINDVSGAIIHSISKDGEDSYPAVYQENSVIIAWVKKDQGLLNIVQYTNELKYIRNILTDFKIIKPNRDWYSLHAFKTGEIAFCTSNRFYIFNETWE</sequence>
<dbReference type="PANTHER" id="PTHR25462">
    <property type="entry name" value="BONUS, ISOFORM C-RELATED"/>
    <property type="match status" value="1"/>
</dbReference>
<dbReference type="InterPro" id="IPR001841">
    <property type="entry name" value="Znf_RING"/>
</dbReference>
<dbReference type="InterPro" id="IPR013083">
    <property type="entry name" value="Znf_RING/FYVE/PHD"/>
</dbReference>
<dbReference type="InterPro" id="IPR011042">
    <property type="entry name" value="6-blade_b-propeller_TolB-like"/>
</dbReference>
<dbReference type="Gene3D" id="3.30.160.60">
    <property type="entry name" value="Classic Zinc Finger"/>
    <property type="match status" value="1"/>
</dbReference>